<dbReference type="AlphaFoldDB" id="A0A9X2L8P3"/>
<reference evidence="2" key="1">
    <citation type="submission" date="2022-07" db="EMBL/GenBank/DDBJ databases">
        <title>Parvularcula maris sp. nov., an algicidal bacterium isolated from seawater.</title>
        <authorList>
            <person name="Li F."/>
        </authorList>
    </citation>
    <scope>NUCLEOTIDE SEQUENCE</scope>
    <source>
        <strain evidence="2">BGMRC 0090</strain>
    </source>
</reference>
<dbReference type="EMBL" id="JANIBC010000004">
    <property type="protein sequence ID" value="MCQ8185164.1"/>
    <property type="molecule type" value="Genomic_DNA"/>
</dbReference>
<gene>
    <name evidence="2" type="ORF">NOG11_07135</name>
</gene>
<protein>
    <submittedName>
        <fullName evidence="2">Uncharacterized protein</fullName>
    </submittedName>
</protein>
<accession>A0A9X2L8P3</accession>
<proteinExistence type="predicted"/>
<keyword evidence="1" id="KW-0472">Membrane</keyword>
<name>A0A9X2L8P3_9PROT</name>
<organism evidence="2 3">
    <name type="scientific">Parvularcula maris</name>
    <dbReference type="NCBI Taxonomy" id="2965077"/>
    <lineage>
        <taxon>Bacteria</taxon>
        <taxon>Pseudomonadati</taxon>
        <taxon>Pseudomonadota</taxon>
        <taxon>Alphaproteobacteria</taxon>
        <taxon>Parvularculales</taxon>
        <taxon>Parvularculaceae</taxon>
        <taxon>Parvularcula</taxon>
    </lineage>
</organism>
<evidence type="ECO:0000313" key="3">
    <source>
        <dbReference type="Proteomes" id="UP001142610"/>
    </source>
</evidence>
<evidence type="ECO:0000256" key="1">
    <source>
        <dbReference type="SAM" id="Phobius"/>
    </source>
</evidence>
<feature type="transmembrane region" description="Helical" evidence="1">
    <location>
        <begin position="177"/>
        <end position="201"/>
    </location>
</feature>
<keyword evidence="1" id="KW-1133">Transmembrane helix</keyword>
<keyword evidence="1" id="KW-0812">Transmembrane</keyword>
<evidence type="ECO:0000313" key="2">
    <source>
        <dbReference type="EMBL" id="MCQ8185164.1"/>
    </source>
</evidence>
<keyword evidence="3" id="KW-1185">Reference proteome</keyword>
<dbReference type="RefSeq" id="WP_256619032.1">
    <property type="nucleotide sequence ID" value="NZ_JANIBC010000004.1"/>
</dbReference>
<sequence length="224" mass="24745">MLDSTRAEAIFTDIRVQWDYAEADVKLAEQTCGKIVTPAIKELRYAGRRLVDALNEAYGTGDEAAITALLEDARFNCHCARHDAVDAAVGKMAADLEIMINKLGYEAVLKAYPEFPEFFSSLRDTQEKIARSRRDRANRQAIYESIENADLPQLVAGFGRVRTCEPIMKEFATKAKLVRWGSVAGFAIAFATLALDFFGVIEVGPTKSANEGQVEISSEAVRDQ</sequence>
<comment type="caution">
    <text evidence="2">The sequence shown here is derived from an EMBL/GenBank/DDBJ whole genome shotgun (WGS) entry which is preliminary data.</text>
</comment>
<dbReference type="Proteomes" id="UP001142610">
    <property type="component" value="Unassembled WGS sequence"/>
</dbReference>